<dbReference type="GO" id="GO:0016972">
    <property type="term" value="F:thiol oxidase activity"/>
    <property type="evidence" value="ECO:0007669"/>
    <property type="project" value="InterPro"/>
</dbReference>
<reference evidence="2" key="1">
    <citation type="submission" date="2020-03" db="EMBL/GenBank/DDBJ databases">
        <authorList>
            <person name="Chebbi M.A."/>
            <person name="Drezen J.M."/>
        </authorList>
    </citation>
    <scope>NUCLEOTIDE SEQUENCE</scope>
    <source>
        <tissue evidence="2">Whole body</tissue>
    </source>
</reference>
<keyword evidence="3" id="KW-1185">Reference proteome</keyword>
<dbReference type="PROSITE" id="PS51324">
    <property type="entry name" value="ERV_ALR"/>
    <property type="match status" value="1"/>
</dbReference>
<dbReference type="Proteomes" id="UP000729913">
    <property type="component" value="Unassembled WGS sequence"/>
</dbReference>
<accession>A0A8J5QYJ4</accession>
<dbReference type="AlphaFoldDB" id="A0A8J5QYJ4"/>
<comment type="caution">
    <text evidence="2">The sequence shown here is derived from an EMBL/GenBank/DDBJ whole genome shotgun (WGS) entry which is preliminary data.</text>
</comment>
<feature type="domain" description="ERV/ALR sulfhydryl oxidase" evidence="1">
    <location>
        <begin position="151"/>
        <end position="260"/>
    </location>
</feature>
<protein>
    <recommendedName>
        <fullName evidence="1">ERV/ALR sulfhydryl oxidase domain-containing protein</fullName>
    </recommendedName>
</protein>
<evidence type="ECO:0000313" key="3">
    <source>
        <dbReference type="Proteomes" id="UP000729913"/>
    </source>
</evidence>
<evidence type="ECO:0000313" key="2">
    <source>
        <dbReference type="EMBL" id="KAG8038787.1"/>
    </source>
</evidence>
<sequence>MENISKEEKNELHPKQMLEDNYKNIKTTPEENSSPEFNYKATLLRHTYNLSPETINEVQESFKSYLNIFLAYIRTDKPESADYFQRVTLGRFFKKLFMLITFIIHPINRDESLKQLNDMNDVTLCNTMLYEECREFFRLKSSLKPKKLEQEEWSLDEWGKNYWNFLHALSILVQYEHQKWCEDSNHPAMDYLALVMVNFHIILPCNICSVHYKERNPLVSITLPILHGKDPIYVIYELHNIVRVTNGLVWFPIEKFMENWNLEILKSENIDVDITEPLS</sequence>
<organism evidence="2 3">
    <name type="scientific">Cotesia typhae</name>
    <dbReference type="NCBI Taxonomy" id="2053667"/>
    <lineage>
        <taxon>Eukaryota</taxon>
        <taxon>Metazoa</taxon>
        <taxon>Ecdysozoa</taxon>
        <taxon>Arthropoda</taxon>
        <taxon>Hexapoda</taxon>
        <taxon>Insecta</taxon>
        <taxon>Pterygota</taxon>
        <taxon>Neoptera</taxon>
        <taxon>Endopterygota</taxon>
        <taxon>Hymenoptera</taxon>
        <taxon>Apocrita</taxon>
        <taxon>Ichneumonoidea</taxon>
        <taxon>Braconidae</taxon>
        <taxon>Microgastrinae</taxon>
        <taxon>Cotesia</taxon>
    </lineage>
</organism>
<reference evidence="2" key="2">
    <citation type="submission" date="2021-04" db="EMBL/GenBank/DDBJ databases">
        <title>Genome-wide patterns of bracovirus chromosomal integration into multiple host tissues during parasitism.</title>
        <authorList>
            <person name="Chebbi M.A.C."/>
        </authorList>
    </citation>
    <scope>NUCLEOTIDE SEQUENCE</scope>
    <source>
        <tissue evidence="2">Whole body</tissue>
    </source>
</reference>
<name>A0A8J5QYJ4_9HYME</name>
<evidence type="ECO:0000259" key="1">
    <source>
        <dbReference type="PROSITE" id="PS51324"/>
    </source>
</evidence>
<dbReference type="EMBL" id="JAAOIC020000041">
    <property type="protein sequence ID" value="KAG8038787.1"/>
    <property type="molecule type" value="Genomic_DNA"/>
</dbReference>
<dbReference type="InterPro" id="IPR017905">
    <property type="entry name" value="ERV/ALR_sulphydryl_oxidase"/>
</dbReference>
<proteinExistence type="predicted"/>
<dbReference type="OrthoDB" id="7658313at2759"/>
<gene>
    <name evidence="2" type="ORF">G9C98_000342</name>
</gene>